<evidence type="ECO:0000313" key="2">
    <source>
        <dbReference type="Proteomes" id="UP000789739"/>
    </source>
</evidence>
<evidence type="ECO:0000313" key="1">
    <source>
        <dbReference type="EMBL" id="CAG8624475.1"/>
    </source>
</evidence>
<protein>
    <submittedName>
        <fullName evidence="1">9184_t:CDS:1</fullName>
    </submittedName>
</protein>
<name>A0A9N9D352_9GLOM</name>
<dbReference type="InterPro" id="IPR035992">
    <property type="entry name" value="Ricin_B-like_lectins"/>
</dbReference>
<comment type="caution">
    <text evidence="1">The sequence shown here is derived from an EMBL/GenBank/DDBJ whole genome shotgun (WGS) entry which is preliminary data.</text>
</comment>
<dbReference type="Proteomes" id="UP000789739">
    <property type="component" value="Unassembled WGS sequence"/>
</dbReference>
<dbReference type="AlphaFoldDB" id="A0A9N9D352"/>
<accession>A0A9N9D352</accession>
<dbReference type="Gene3D" id="2.80.10.50">
    <property type="match status" value="1"/>
</dbReference>
<keyword evidence="2" id="KW-1185">Reference proteome</keyword>
<sequence>MLAFVGKPLLIQAKKSSLLYWTPTVTGGKTIISLEARNKNNDHQIWVLKPKPNTDQVSIVNLSQGGGATFLAVTYNPNSTNFSLEDYEPTAKKQKFTVALDNTFATFTTVNDSKDATSSDDSLISDSTIGAYGSDNNEWNLILVDP</sequence>
<organism evidence="1 2">
    <name type="scientific">Paraglomus brasilianum</name>
    <dbReference type="NCBI Taxonomy" id="144538"/>
    <lineage>
        <taxon>Eukaryota</taxon>
        <taxon>Fungi</taxon>
        <taxon>Fungi incertae sedis</taxon>
        <taxon>Mucoromycota</taxon>
        <taxon>Glomeromycotina</taxon>
        <taxon>Glomeromycetes</taxon>
        <taxon>Paraglomerales</taxon>
        <taxon>Paraglomeraceae</taxon>
        <taxon>Paraglomus</taxon>
    </lineage>
</organism>
<reference evidence="1" key="1">
    <citation type="submission" date="2021-06" db="EMBL/GenBank/DDBJ databases">
        <authorList>
            <person name="Kallberg Y."/>
            <person name="Tangrot J."/>
            <person name="Rosling A."/>
        </authorList>
    </citation>
    <scope>NUCLEOTIDE SEQUENCE</scope>
    <source>
        <strain evidence="1">BR232B</strain>
    </source>
</reference>
<dbReference type="EMBL" id="CAJVPI010001727">
    <property type="protein sequence ID" value="CAG8624475.1"/>
    <property type="molecule type" value="Genomic_DNA"/>
</dbReference>
<proteinExistence type="predicted"/>
<dbReference type="SUPFAM" id="SSF50370">
    <property type="entry name" value="Ricin B-like lectins"/>
    <property type="match status" value="1"/>
</dbReference>
<gene>
    <name evidence="1" type="ORF">PBRASI_LOCUS8896</name>
</gene>